<protein>
    <submittedName>
        <fullName evidence="1">Uncharacterized protein</fullName>
    </submittedName>
</protein>
<evidence type="ECO:0000313" key="2">
    <source>
        <dbReference type="Proteomes" id="UP000681720"/>
    </source>
</evidence>
<reference evidence="1" key="1">
    <citation type="submission" date="2021-02" db="EMBL/GenBank/DDBJ databases">
        <authorList>
            <person name="Nowell W R."/>
        </authorList>
    </citation>
    <scope>NUCLEOTIDE SEQUENCE</scope>
</reference>
<proteinExistence type="predicted"/>
<organism evidence="1 2">
    <name type="scientific">Rotaria magnacalcarata</name>
    <dbReference type="NCBI Taxonomy" id="392030"/>
    <lineage>
        <taxon>Eukaryota</taxon>
        <taxon>Metazoa</taxon>
        <taxon>Spiralia</taxon>
        <taxon>Gnathifera</taxon>
        <taxon>Rotifera</taxon>
        <taxon>Eurotatoria</taxon>
        <taxon>Bdelloidea</taxon>
        <taxon>Philodinida</taxon>
        <taxon>Philodinidae</taxon>
        <taxon>Rotaria</taxon>
    </lineage>
</organism>
<name>A0A8S3KBD2_9BILA</name>
<dbReference type="EMBL" id="CAJOBJ010386440">
    <property type="protein sequence ID" value="CAF5229141.1"/>
    <property type="molecule type" value="Genomic_DNA"/>
</dbReference>
<comment type="caution">
    <text evidence="1">The sequence shown here is derived from an EMBL/GenBank/DDBJ whole genome shotgun (WGS) entry which is preliminary data.</text>
</comment>
<evidence type="ECO:0000313" key="1">
    <source>
        <dbReference type="EMBL" id="CAF5229141.1"/>
    </source>
</evidence>
<feature type="non-terminal residue" evidence="1">
    <location>
        <position position="1"/>
    </location>
</feature>
<dbReference type="Proteomes" id="UP000681720">
    <property type="component" value="Unassembled WGS sequence"/>
</dbReference>
<sequence length="14" mass="1681">IALRDALLKDKRLR</sequence>
<gene>
    <name evidence="1" type="ORF">GIL414_LOCUS88525</name>
</gene>
<accession>A0A8S3KBD2</accession>